<dbReference type="SUPFAM" id="SSF81321">
    <property type="entry name" value="Family A G protein-coupled receptor-like"/>
    <property type="match status" value="1"/>
</dbReference>
<evidence type="ECO:0000256" key="2">
    <source>
        <dbReference type="ARBA" id="ARBA00022692"/>
    </source>
</evidence>
<evidence type="ECO:0000256" key="3">
    <source>
        <dbReference type="ARBA" id="ARBA00022989"/>
    </source>
</evidence>
<comment type="caution">
    <text evidence="10">The sequence shown here is derived from an EMBL/GenBank/DDBJ whole genome shotgun (WGS) entry which is preliminary data.</text>
</comment>
<dbReference type="GO" id="GO:0004930">
    <property type="term" value="F:G protein-coupled receptor activity"/>
    <property type="evidence" value="ECO:0007669"/>
    <property type="project" value="UniProtKB-KW"/>
</dbReference>
<feature type="transmembrane region" description="Helical" evidence="8">
    <location>
        <begin position="319"/>
        <end position="344"/>
    </location>
</feature>
<dbReference type="AlphaFoldDB" id="A0AAV4I175"/>
<keyword evidence="7" id="KW-0807">Transducer</keyword>
<evidence type="ECO:0000256" key="4">
    <source>
        <dbReference type="ARBA" id="ARBA00023040"/>
    </source>
</evidence>
<dbReference type="PROSITE" id="PS50262">
    <property type="entry name" value="G_PROTEIN_RECEP_F1_2"/>
    <property type="match status" value="1"/>
</dbReference>
<keyword evidence="5 8" id="KW-0472">Membrane</keyword>
<organism evidence="10 11">
    <name type="scientific">Elysia marginata</name>
    <dbReference type="NCBI Taxonomy" id="1093978"/>
    <lineage>
        <taxon>Eukaryota</taxon>
        <taxon>Metazoa</taxon>
        <taxon>Spiralia</taxon>
        <taxon>Lophotrochozoa</taxon>
        <taxon>Mollusca</taxon>
        <taxon>Gastropoda</taxon>
        <taxon>Heterobranchia</taxon>
        <taxon>Euthyneura</taxon>
        <taxon>Panpulmonata</taxon>
        <taxon>Sacoglossa</taxon>
        <taxon>Placobranchoidea</taxon>
        <taxon>Plakobranchidae</taxon>
        <taxon>Elysia</taxon>
    </lineage>
</organism>
<gene>
    <name evidence="10" type="ORF">ElyMa_002893800</name>
</gene>
<dbReference type="Proteomes" id="UP000762676">
    <property type="component" value="Unassembled WGS sequence"/>
</dbReference>
<dbReference type="EMBL" id="BMAT01005989">
    <property type="protein sequence ID" value="GFS03710.1"/>
    <property type="molecule type" value="Genomic_DNA"/>
</dbReference>
<protein>
    <submittedName>
        <fullName evidence="10">Peptide receptor GPCR</fullName>
    </submittedName>
</protein>
<keyword evidence="2 8" id="KW-0812">Transmembrane</keyword>
<dbReference type="GO" id="GO:0016020">
    <property type="term" value="C:membrane"/>
    <property type="evidence" value="ECO:0007669"/>
    <property type="project" value="UniProtKB-SubCell"/>
</dbReference>
<dbReference type="PRINTS" id="PR00237">
    <property type="entry name" value="GPCRRHODOPSN"/>
</dbReference>
<evidence type="ECO:0000256" key="8">
    <source>
        <dbReference type="SAM" id="Phobius"/>
    </source>
</evidence>
<comment type="subcellular location">
    <subcellularLocation>
        <location evidence="1">Membrane</location>
        <topology evidence="1">Multi-pass membrane protein</topology>
    </subcellularLocation>
</comment>
<dbReference type="Gene3D" id="1.20.1070.10">
    <property type="entry name" value="Rhodopsin 7-helix transmembrane proteins"/>
    <property type="match status" value="1"/>
</dbReference>
<proteinExistence type="predicted"/>
<evidence type="ECO:0000256" key="5">
    <source>
        <dbReference type="ARBA" id="ARBA00023136"/>
    </source>
</evidence>
<sequence length="372" mass="41731">MDGLLSVSMNSSFDVTPLTVSKYLFTKERLWSIQVSTPAWPFIIVFGLASNITNILVFCKAGVKDNVSTLLFSLAMSDIAFLTLISPHACFWIIWAFTSSPHMLHQTLAEYERSDGNHPWPFDYKFVFGLFYWPAFTAFDLSTFISLSLGVMRCACVAIPLKFKLVFTKSRTIKWVVFLVVLAVTLRAPVLSIHRVTRRLDPATNTTHPYVSAVDIASMSRINDIMNRGFVIWFNYVVMVTCVCLLSYKLYEASKIRRSCTNKSSSTSSAQSMSSTDVQVVKSVVLVCSIFILSQLPLLLVSLIRLLNVNFKDIGRLGGLFGLISNVSLTCSLLNASVNIFVYYNFNSKYRAVFLSLFHSSNTTKTHDIGTH</sequence>
<keyword evidence="11" id="KW-1185">Reference proteome</keyword>
<keyword evidence="4" id="KW-0297">G-protein coupled receptor</keyword>
<evidence type="ECO:0000313" key="11">
    <source>
        <dbReference type="Proteomes" id="UP000762676"/>
    </source>
</evidence>
<feature type="transmembrane region" description="Helical" evidence="8">
    <location>
        <begin position="39"/>
        <end position="58"/>
    </location>
</feature>
<keyword evidence="3 8" id="KW-1133">Transmembrane helix</keyword>
<accession>A0AAV4I175</accession>
<dbReference type="InterPro" id="IPR017452">
    <property type="entry name" value="GPCR_Rhodpsn_7TM"/>
</dbReference>
<evidence type="ECO:0000259" key="9">
    <source>
        <dbReference type="PROSITE" id="PS50262"/>
    </source>
</evidence>
<dbReference type="InterPro" id="IPR000276">
    <property type="entry name" value="GPCR_Rhodpsn"/>
</dbReference>
<feature type="domain" description="G-protein coupled receptors family 1 profile" evidence="9">
    <location>
        <begin position="50"/>
        <end position="343"/>
    </location>
</feature>
<dbReference type="PANTHER" id="PTHR24243:SF208">
    <property type="entry name" value="PYROKININ-1 RECEPTOR"/>
    <property type="match status" value="1"/>
</dbReference>
<name>A0AAV4I175_9GAST</name>
<reference evidence="10 11" key="1">
    <citation type="journal article" date="2021" name="Elife">
        <title>Chloroplast acquisition without the gene transfer in kleptoplastic sea slugs, Plakobranchus ocellatus.</title>
        <authorList>
            <person name="Maeda T."/>
            <person name="Takahashi S."/>
            <person name="Yoshida T."/>
            <person name="Shimamura S."/>
            <person name="Takaki Y."/>
            <person name="Nagai Y."/>
            <person name="Toyoda A."/>
            <person name="Suzuki Y."/>
            <person name="Arimoto A."/>
            <person name="Ishii H."/>
            <person name="Satoh N."/>
            <person name="Nishiyama T."/>
            <person name="Hasebe M."/>
            <person name="Maruyama T."/>
            <person name="Minagawa J."/>
            <person name="Obokata J."/>
            <person name="Shigenobu S."/>
        </authorList>
    </citation>
    <scope>NUCLEOTIDE SEQUENCE [LARGE SCALE GENOMIC DNA]</scope>
</reference>
<keyword evidence="6 10" id="KW-0675">Receptor</keyword>
<evidence type="ECO:0000256" key="7">
    <source>
        <dbReference type="ARBA" id="ARBA00023224"/>
    </source>
</evidence>
<feature type="transmembrane region" description="Helical" evidence="8">
    <location>
        <begin position="130"/>
        <end position="152"/>
    </location>
</feature>
<evidence type="ECO:0000313" key="10">
    <source>
        <dbReference type="EMBL" id="GFS03710.1"/>
    </source>
</evidence>
<evidence type="ECO:0000256" key="1">
    <source>
        <dbReference type="ARBA" id="ARBA00004141"/>
    </source>
</evidence>
<feature type="transmembrane region" description="Helical" evidence="8">
    <location>
        <begin position="70"/>
        <end position="95"/>
    </location>
</feature>
<feature type="transmembrane region" description="Helical" evidence="8">
    <location>
        <begin position="283"/>
        <end position="307"/>
    </location>
</feature>
<dbReference type="PANTHER" id="PTHR24243">
    <property type="entry name" value="G-PROTEIN COUPLED RECEPTOR"/>
    <property type="match status" value="1"/>
</dbReference>
<evidence type="ECO:0000256" key="6">
    <source>
        <dbReference type="ARBA" id="ARBA00023170"/>
    </source>
</evidence>
<feature type="transmembrane region" description="Helical" evidence="8">
    <location>
        <begin position="230"/>
        <end position="248"/>
    </location>
</feature>
<feature type="transmembrane region" description="Helical" evidence="8">
    <location>
        <begin position="173"/>
        <end position="193"/>
    </location>
</feature>